<accession>A0ACD5BFE6</accession>
<proteinExistence type="predicted"/>
<dbReference type="Proteomes" id="UP001456344">
    <property type="component" value="Chromosome"/>
</dbReference>
<organism evidence="1 2">
    <name type="scientific">Amycolatopsis coloradensis</name>
    <dbReference type="NCBI Taxonomy" id="76021"/>
    <lineage>
        <taxon>Bacteria</taxon>
        <taxon>Bacillati</taxon>
        <taxon>Actinomycetota</taxon>
        <taxon>Actinomycetes</taxon>
        <taxon>Pseudonocardiales</taxon>
        <taxon>Pseudonocardiaceae</taxon>
        <taxon>Amycolatopsis</taxon>
    </lineage>
</organism>
<evidence type="ECO:0000313" key="1">
    <source>
        <dbReference type="EMBL" id="WYW18090.1"/>
    </source>
</evidence>
<keyword evidence="2" id="KW-1185">Reference proteome</keyword>
<dbReference type="EMBL" id="CP150484">
    <property type="protein sequence ID" value="WYW18090.1"/>
    <property type="molecule type" value="Genomic_DNA"/>
</dbReference>
<sequence>MRTLVAHLAAVTILVAATTIGLSDNAAVASTRYVDLGEISGVLDAYAVDVNDHGLVIGTSRKNPDDSHEPTVWDRDGRRTVLPDLPDNADSTYPKAINGRNEIIGQAPTTDGRIHAVRWTSDHRIIDLEFPPGTTGLAANAIAGDGTVIGYAMPGMRPARWDRTGRVSELTGPPGLRDITATAVNDRGLITGYGIGEAWKAQPLLWNSSGQMRALALPSGITTAVAAGLNNRGTVVGGSGDFALLWDRGGRPAVLPNLPGETSSATAITERGTVLGYSSAPSGTTAVRWIHGRISRLERPSGSISTHARQQNDHDVVVGGAAMGPRQNVPVWWDRDGVVHTLDCPPGTYSCTVESVNDHGIAVGHAFVISPERGASHALLWKLGR</sequence>
<reference evidence="1" key="1">
    <citation type="submission" date="2023-10" db="EMBL/GenBank/DDBJ databases">
        <title>Whole genome sequencing of actinobacterial strain Amycolatopsis sp. (BCA-696) identifies the underlying plant growth-promoting genes.</title>
        <authorList>
            <person name="Gandham P."/>
            <person name="Vadla N."/>
            <person name="Saji A."/>
            <person name="Srinivas V."/>
            <person name="Ruperao P."/>
            <person name="Selvanayagam S."/>
            <person name="Saxena R.K."/>
            <person name="Rathore A."/>
            <person name="Gopalakrishnan S."/>
            <person name="Thakur V."/>
        </authorList>
    </citation>
    <scope>NUCLEOTIDE SEQUENCE</scope>
    <source>
        <strain evidence="1">BCA-696</strain>
    </source>
</reference>
<protein>
    <submittedName>
        <fullName evidence="1">Uncharacterized protein</fullName>
    </submittedName>
</protein>
<name>A0ACD5BFE6_9PSEU</name>
<evidence type="ECO:0000313" key="2">
    <source>
        <dbReference type="Proteomes" id="UP001456344"/>
    </source>
</evidence>
<gene>
    <name evidence="1" type="ORF">LCL61_21340</name>
</gene>